<protein>
    <submittedName>
        <fullName evidence="12">TonB-dependent receptor</fullName>
    </submittedName>
</protein>
<accession>A0AAE3M758</accession>
<evidence type="ECO:0000256" key="8">
    <source>
        <dbReference type="PROSITE-ProRule" id="PRU01360"/>
    </source>
</evidence>
<evidence type="ECO:0000313" key="12">
    <source>
        <dbReference type="EMBL" id="MCW3788531.1"/>
    </source>
</evidence>
<dbReference type="InterPro" id="IPR039426">
    <property type="entry name" value="TonB-dep_rcpt-like"/>
</dbReference>
<keyword evidence="5 9" id="KW-0798">TonB box</keyword>
<keyword evidence="4 8" id="KW-0812">Transmembrane</keyword>
<dbReference type="Gene3D" id="2.60.40.1120">
    <property type="entry name" value="Carboxypeptidase-like, regulatory domain"/>
    <property type="match status" value="1"/>
</dbReference>
<keyword evidence="12" id="KW-0675">Receptor</keyword>
<evidence type="ECO:0000256" key="5">
    <source>
        <dbReference type="ARBA" id="ARBA00023077"/>
    </source>
</evidence>
<organism evidence="12 13">
    <name type="scientific">Plebeiibacterium sediminum</name>
    <dbReference type="NCBI Taxonomy" id="2992112"/>
    <lineage>
        <taxon>Bacteria</taxon>
        <taxon>Pseudomonadati</taxon>
        <taxon>Bacteroidota</taxon>
        <taxon>Bacteroidia</taxon>
        <taxon>Marinilabiliales</taxon>
        <taxon>Marinilabiliaceae</taxon>
        <taxon>Plebeiibacterium</taxon>
    </lineage>
</organism>
<comment type="caution">
    <text evidence="12">The sequence shown here is derived from an EMBL/GenBank/DDBJ whole genome shotgun (WGS) entry which is preliminary data.</text>
</comment>
<keyword evidence="7 8" id="KW-0998">Cell outer membrane</keyword>
<dbReference type="Pfam" id="PF13715">
    <property type="entry name" value="CarbopepD_reg_2"/>
    <property type="match status" value="1"/>
</dbReference>
<dbReference type="InterPro" id="IPR008969">
    <property type="entry name" value="CarboxyPept-like_regulatory"/>
</dbReference>
<evidence type="ECO:0000256" key="2">
    <source>
        <dbReference type="ARBA" id="ARBA00022448"/>
    </source>
</evidence>
<dbReference type="FunFam" id="2.60.40.1120:FF:000003">
    <property type="entry name" value="Outer membrane protein Omp121"/>
    <property type="match status" value="1"/>
</dbReference>
<evidence type="ECO:0000256" key="1">
    <source>
        <dbReference type="ARBA" id="ARBA00004571"/>
    </source>
</evidence>
<dbReference type="GO" id="GO:0009279">
    <property type="term" value="C:cell outer membrane"/>
    <property type="evidence" value="ECO:0007669"/>
    <property type="project" value="UniProtKB-SubCell"/>
</dbReference>
<feature type="domain" description="TonB-dependent receptor plug" evidence="11">
    <location>
        <begin position="161"/>
        <end position="266"/>
    </location>
</feature>
<dbReference type="InterPro" id="IPR037066">
    <property type="entry name" value="Plug_dom_sf"/>
</dbReference>
<evidence type="ECO:0000256" key="7">
    <source>
        <dbReference type="ARBA" id="ARBA00023237"/>
    </source>
</evidence>
<dbReference type="InterPro" id="IPR023997">
    <property type="entry name" value="TonB-dep_OMP_SusC/RagA_CS"/>
</dbReference>
<dbReference type="AlphaFoldDB" id="A0AAE3M758"/>
<dbReference type="PROSITE" id="PS52016">
    <property type="entry name" value="TONB_DEPENDENT_REC_3"/>
    <property type="match status" value="1"/>
</dbReference>
<dbReference type="Gene3D" id="2.170.130.10">
    <property type="entry name" value="TonB-dependent receptor, plug domain"/>
    <property type="match status" value="1"/>
</dbReference>
<reference evidence="12" key="1">
    <citation type="submission" date="2022-10" db="EMBL/GenBank/DDBJ databases">
        <authorList>
            <person name="Yu W.X."/>
        </authorList>
    </citation>
    <scope>NUCLEOTIDE SEQUENCE</scope>
    <source>
        <strain evidence="12">AAT</strain>
    </source>
</reference>
<gene>
    <name evidence="12" type="ORF">OM075_18835</name>
</gene>
<keyword evidence="2 8" id="KW-0813">Transport</keyword>
<keyword evidence="3 8" id="KW-1134">Transmembrane beta strand</keyword>
<evidence type="ECO:0000259" key="11">
    <source>
        <dbReference type="Pfam" id="PF07715"/>
    </source>
</evidence>
<name>A0AAE3M758_9BACT</name>
<dbReference type="SUPFAM" id="SSF56935">
    <property type="entry name" value="Porins"/>
    <property type="match status" value="1"/>
</dbReference>
<feature type="domain" description="TonB-dependent receptor-like beta-barrel" evidence="10">
    <location>
        <begin position="470"/>
        <end position="1014"/>
    </location>
</feature>
<dbReference type="NCBIfam" id="TIGR04056">
    <property type="entry name" value="OMP_RagA_SusC"/>
    <property type="match status" value="1"/>
</dbReference>
<evidence type="ECO:0000256" key="6">
    <source>
        <dbReference type="ARBA" id="ARBA00023136"/>
    </source>
</evidence>
<keyword evidence="6 8" id="KW-0472">Membrane</keyword>
<proteinExistence type="inferred from homology"/>
<comment type="subcellular location">
    <subcellularLocation>
        <location evidence="1 8">Cell outer membrane</location>
        <topology evidence="1 8">Multi-pass membrane protein</topology>
    </subcellularLocation>
</comment>
<evidence type="ECO:0000256" key="3">
    <source>
        <dbReference type="ARBA" id="ARBA00022452"/>
    </source>
</evidence>
<dbReference type="InterPro" id="IPR023996">
    <property type="entry name" value="TonB-dep_OMP_SusC/RagA"/>
</dbReference>
<dbReference type="InterPro" id="IPR000531">
    <property type="entry name" value="Beta-barrel_TonB"/>
</dbReference>
<sequence length="1056" mass="115372">MKKNEKVINMTLISKSIRIMCISIALSLISHIYLFAAPIENTLVSHNENLSFGDTETYIAISPGEYQQERSVKGKVLDDTGQPLPGVTVLVKETTLGTITNIDGEFELNNVNTSDILVFSFVGMVPQEITINNQTVINVTMEMETTGIEEVVAIGYGTVKKTDLTGSVGIVKAEALDQNINTNVGGAIQGKIAGVSVESAGGDPSSGVRIQIRGAGSINNVNPLIIVDGMSVSSMNNLNPSDIESIQVLKDASAAAIYGSRASNGVILVTTKSGKKGEIKINVNADYGVQQLGKKLDLLNADEWIKVNNAARDAGGMARLDLTSNPEVSGEGIDWQDEIYRKAKVQNYNIEASGGSDKAKYSVSLGYLDKEGIVKTSNYERVSLRVKTELTKGKLKIGETVVFSQEDTRNLPELGGQGGSAISAATMMIPAFKIYDENAIGGFSGASGPVMDVFNPVAGLSLRHNTNTYYKFLANVYAEYEIIKGLKYKISGGATINETKGYDYIPRYVVGNIFRNEKTSLNESSGLSKYTQIEQTVSYNNEFGKHSVNAVVGHTSYDYLYRQISGSKKTMPDGIYVLDAGTDDANSAGYENENTLLSYLGRVIYSFDNKYILTATYRRDGSSRFSDKNRWGDFPSISGAWNISNEGFFSNLDTQISTLKLRASYGVLGNQEIGDYQYMGLITSAIGYSVGNPASLWVGNIQTEYEARDLKWESTKTSNLGLDVSFWSGKLNFTMDYFNKKTSDVLLRVPIPLSLGVSNDPYANAGKISNKGFELEVNYKGQLGDFKYSVTGSLSAIKNEVLALSTGSQVISGGSASHHGSAVTYTREGYPLYSFFLIKTDGLFRSEAEVSAHNKNGQLIQPNAVPGDIRFVDANDDGIIDGNDRVYCGSPFPDFSYGIRLDGEWKSFDFAIFFQGTKGNKIYNGFNTYLEAVRVNTNYSKATLNSYTFNPDSNFPRLDMADPNGNGIDNSDRFLENGSYFRMKTLQIGYTLPENLLKKAYISFARLYLAADNIFTISDYSGYNPDIGGNGLSSRGVDFRVYPLNRSYHVGLQLNF</sequence>
<dbReference type="NCBIfam" id="TIGR04057">
    <property type="entry name" value="SusC_RagA_signa"/>
    <property type="match status" value="1"/>
</dbReference>
<evidence type="ECO:0000259" key="10">
    <source>
        <dbReference type="Pfam" id="PF00593"/>
    </source>
</evidence>
<dbReference type="InterPro" id="IPR036942">
    <property type="entry name" value="Beta-barrel_TonB_sf"/>
</dbReference>
<keyword evidence="13" id="KW-1185">Reference proteome</keyword>
<dbReference type="Pfam" id="PF07715">
    <property type="entry name" value="Plug"/>
    <property type="match status" value="1"/>
</dbReference>
<evidence type="ECO:0000256" key="9">
    <source>
        <dbReference type="RuleBase" id="RU003357"/>
    </source>
</evidence>
<dbReference type="RefSeq" id="WP_301192089.1">
    <property type="nucleotide sequence ID" value="NZ_JAPDPJ010000056.1"/>
</dbReference>
<dbReference type="EMBL" id="JAPDPJ010000056">
    <property type="protein sequence ID" value="MCW3788531.1"/>
    <property type="molecule type" value="Genomic_DNA"/>
</dbReference>
<dbReference type="SUPFAM" id="SSF49464">
    <property type="entry name" value="Carboxypeptidase regulatory domain-like"/>
    <property type="match status" value="1"/>
</dbReference>
<evidence type="ECO:0000313" key="13">
    <source>
        <dbReference type="Proteomes" id="UP001209229"/>
    </source>
</evidence>
<evidence type="ECO:0000256" key="4">
    <source>
        <dbReference type="ARBA" id="ARBA00022692"/>
    </source>
</evidence>
<comment type="similarity">
    <text evidence="8 9">Belongs to the TonB-dependent receptor family.</text>
</comment>
<dbReference type="InterPro" id="IPR012910">
    <property type="entry name" value="Plug_dom"/>
</dbReference>
<dbReference type="Gene3D" id="2.40.170.20">
    <property type="entry name" value="TonB-dependent receptor, beta-barrel domain"/>
    <property type="match status" value="1"/>
</dbReference>
<dbReference type="Pfam" id="PF00593">
    <property type="entry name" value="TonB_dep_Rec_b-barrel"/>
    <property type="match status" value="1"/>
</dbReference>
<dbReference type="Proteomes" id="UP001209229">
    <property type="component" value="Unassembled WGS sequence"/>
</dbReference>